<feature type="transmembrane region" description="Helical" evidence="9">
    <location>
        <begin position="388"/>
        <end position="406"/>
    </location>
</feature>
<dbReference type="Pfam" id="PF13520">
    <property type="entry name" value="AA_permease_2"/>
    <property type="match status" value="1"/>
</dbReference>
<keyword evidence="7 9" id="KW-0472">Membrane</keyword>
<keyword evidence="5 9" id="KW-0812">Transmembrane</keyword>
<dbReference type="PANTHER" id="PTHR42770:SF18">
    <property type="entry name" value="ARGININE_AGMATINE ANTIPORTER"/>
    <property type="match status" value="1"/>
</dbReference>
<feature type="transmembrane region" description="Helical" evidence="9">
    <location>
        <begin position="154"/>
        <end position="175"/>
    </location>
</feature>
<keyword evidence="6 9" id="KW-1133">Transmembrane helix</keyword>
<evidence type="ECO:0000256" key="8">
    <source>
        <dbReference type="ARBA" id="ARBA00045636"/>
    </source>
</evidence>
<comment type="caution">
    <text evidence="10">The sequence shown here is derived from an EMBL/GenBank/DDBJ whole genome shotgun (WGS) entry which is preliminary data.</text>
</comment>
<keyword evidence="11" id="KW-1185">Reference proteome</keyword>
<evidence type="ECO:0000256" key="9">
    <source>
        <dbReference type="SAM" id="Phobius"/>
    </source>
</evidence>
<dbReference type="RefSeq" id="WP_188313365.1">
    <property type="nucleotide sequence ID" value="NZ_JABTCG010000002.1"/>
</dbReference>
<dbReference type="Proteomes" id="UP000598350">
    <property type="component" value="Unassembled WGS sequence"/>
</dbReference>
<evidence type="ECO:0000256" key="3">
    <source>
        <dbReference type="ARBA" id="ARBA00021069"/>
    </source>
</evidence>
<evidence type="ECO:0000256" key="6">
    <source>
        <dbReference type="ARBA" id="ARBA00022989"/>
    </source>
</evidence>
<accession>A0ABR7VD87</accession>
<comment type="similarity">
    <text evidence="2">Belongs to the amino acid-polyamine-organocation (APC) superfamily. Basic amino acid/polyamine antiporter (APA) (TC 2.A.3.2) family.</text>
</comment>
<feature type="transmembrane region" description="Helical" evidence="9">
    <location>
        <begin position="43"/>
        <end position="64"/>
    </location>
</feature>
<feature type="transmembrane region" description="Helical" evidence="9">
    <location>
        <begin position="277"/>
        <end position="302"/>
    </location>
</feature>
<comment type="subcellular location">
    <subcellularLocation>
        <location evidence="1">Cell membrane</location>
        <topology evidence="1">Multi-pass membrane protein</topology>
    </subcellularLocation>
</comment>
<evidence type="ECO:0000256" key="7">
    <source>
        <dbReference type="ARBA" id="ARBA00023136"/>
    </source>
</evidence>
<feature type="transmembrane region" description="Helical" evidence="9">
    <location>
        <begin position="412"/>
        <end position="430"/>
    </location>
</feature>
<feature type="transmembrane region" description="Helical" evidence="9">
    <location>
        <begin position="353"/>
        <end position="376"/>
    </location>
</feature>
<protein>
    <recommendedName>
        <fullName evidence="3">Arginine/agmatine antiporter</fullName>
    </recommendedName>
</protein>
<feature type="transmembrane region" description="Helical" evidence="9">
    <location>
        <begin position="125"/>
        <end position="142"/>
    </location>
</feature>
<feature type="transmembrane region" description="Helical" evidence="9">
    <location>
        <begin position="12"/>
        <end position="37"/>
    </location>
</feature>
<evidence type="ECO:0000256" key="2">
    <source>
        <dbReference type="ARBA" id="ARBA00008220"/>
    </source>
</evidence>
<gene>
    <name evidence="10" type="ORF">HPE63_06060</name>
</gene>
<proteinExistence type="inferred from homology"/>
<dbReference type="InterPro" id="IPR002293">
    <property type="entry name" value="AA/rel_permease1"/>
</dbReference>
<dbReference type="PIRSF" id="PIRSF006060">
    <property type="entry name" value="AA_transporter"/>
    <property type="match status" value="1"/>
</dbReference>
<evidence type="ECO:0000256" key="4">
    <source>
        <dbReference type="ARBA" id="ARBA00022475"/>
    </source>
</evidence>
<sequence>MNKTQETKKLGLWMSTSLVIGNMIGAGVFLMPAALAAYGGISILGWLASSAGTLVLAMVFSKLSKLLVNKSGGPYAYTRAGFGDFAGFLVAWGYWISVWLGIAIIAIAFVSALSVFFPLLGENPIAGVITGLGAIWFLTWVNTKGVRESGKIQVLTTVLKLTPLVMIIVGGFFFFDINNFIPFNVSESTDFEAIAITSTMTLYAFLGFESATIPADNVKNPGKTIPRATMLGTIITTLVYVLGTVAVMGMVPLDELEVSPAPFADAMGVMTGEFGRYLVAGGAAIAAFGALNGWILVVGQLPRATAKDKLFPRIFKKENKQGVPVYGMLIASALASVVMLMNYTEGLVEQFRFLVLLGTLSALIPYLFTAASYVSILLEKKLPSQPWLGIYGMGSLAFSYSLWAVFGAGEEAVFWGFILLMIGIPFYVFVKWRNKG</sequence>
<evidence type="ECO:0000256" key="5">
    <source>
        <dbReference type="ARBA" id="ARBA00022692"/>
    </source>
</evidence>
<keyword evidence="4" id="KW-1003">Cell membrane</keyword>
<feature type="transmembrane region" description="Helical" evidence="9">
    <location>
        <begin position="323"/>
        <end position="341"/>
    </location>
</feature>
<dbReference type="EMBL" id="JABTCG010000002">
    <property type="protein sequence ID" value="MBD0850228.1"/>
    <property type="molecule type" value="Genomic_DNA"/>
</dbReference>
<evidence type="ECO:0000256" key="1">
    <source>
        <dbReference type="ARBA" id="ARBA00004651"/>
    </source>
</evidence>
<evidence type="ECO:0000313" key="11">
    <source>
        <dbReference type="Proteomes" id="UP000598350"/>
    </source>
</evidence>
<feature type="transmembrane region" description="Helical" evidence="9">
    <location>
        <begin position="85"/>
        <end position="113"/>
    </location>
</feature>
<name>A0ABR7VD87_9FLAO</name>
<feature type="transmembrane region" description="Helical" evidence="9">
    <location>
        <begin position="191"/>
        <end position="208"/>
    </location>
</feature>
<dbReference type="InterPro" id="IPR050367">
    <property type="entry name" value="APC_superfamily"/>
</dbReference>
<feature type="transmembrane region" description="Helical" evidence="9">
    <location>
        <begin position="229"/>
        <end position="251"/>
    </location>
</feature>
<evidence type="ECO:0000313" key="10">
    <source>
        <dbReference type="EMBL" id="MBD0850228.1"/>
    </source>
</evidence>
<reference evidence="10 11" key="1">
    <citation type="submission" date="2020-05" db="EMBL/GenBank/DDBJ databases">
        <title>The draft genome sequence of Maribacter arenosus CAU 1321.</title>
        <authorList>
            <person name="Mu L."/>
        </authorList>
    </citation>
    <scope>NUCLEOTIDE SEQUENCE [LARGE SCALE GENOMIC DNA]</scope>
    <source>
        <strain evidence="10 11">CAU 1321</strain>
    </source>
</reference>
<comment type="function">
    <text evidence="8">Major component of the acid-resistance (AR) system allowing enteric pathogens to survive the acidic environment in the stomach. Exchanges extracellular arginine for its intracellular decarboxylation product agmatine (Agm) thereby expelling intracellular protons. Probably undergoes several conformational states in order to translocate the substrate across the membrane; keeps the substrate accessible to only 1 side of the membrane at a time by opening and closing 3 membrane-internal gates.</text>
</comment>
<dbReference type="PANTHER" id="PTHR42770">
    <property type="entry name" value="AMINO ACID TRANSPORTER-RELATED"/>
    <property type="match status" value="1"/>
</dbReference>
<dbReference type="Gene3D" id="1.20.1740.10">
    <property type="entry name" value="Amino acid/polyamine transporter I"/>
    <property type="match status" value="1"/>
</dbReference>
<organism evidence="10 11">
    <name type="scientific">Maribacter arenosus</name>
    <dbReference type="NCBI Taxonomy" id="1854708"/>
    <lineage>
        <taxon>Bacteria</taxon>
        <taxon>Pseudomonadati</taxon>
        <taxon>Bacteroidota</taxon>
        <taxon>Flavobacteriia</taxon>
        <taxon>Flavobacteriales</taxon>
        <taxon>Flavobacteriaceae</taxon>
        <taxon>Maribacter</taxon>
    </lineage>
</organism>